<dbReference type="PANTHER" id="PTHR10091:SF0">
    <property type="entry name" value="GALACTOSE MUTAROTASE"/>
    <property type="match status" value="1"/>
</dbReference>
<dbReference type="EC" id="5.1.3.3" evidence="4 8"/>
<name>A0ABT3Q3E4_9PROT</name>
<evidence type="ECO:0000256" key="3">
    <source>
        <dbReference type="ARBA" id="ARBA00006206"/>
    </source>
</evidence>
<keyword evidence="6 8" id="KW-0413">Isomerase</keyword>
<comment type="similarity">
    <text evidence="3 8">Belongs to the aldose epimerase family.</text>
</comment>
<evidence type="ECO:0000256" key="4">
    <source>
        <dbReference type="ARBA" id="ARBA00013185"/>
    </source>
</evidence>
<evidence type="ECO:0000256" key="5">
    <source>
        <dbReference type="ARBA" id="ARBA00014165"/>
    </source>
</evidence>
<evidence type="ECO:0000313" key="9">
    <source>
        <dbReference type="EMBL" id="MCX2559810.1"/>
    </source>
</evidence>
<protein>
    <recommendedName>
        <fullName evidence="5 8">Aldose 1-epimerase</fullName>
        <ecNumber evidence="4 8">5.1.3.3</ecNumber>
    </recommendedName>
</protein>
<dbReference type="EMBL" id="JAPIUX010000001">
    <property type="protein sequence ID" value="MCX2559810.1"/>
    <property type="molecule type" value="Genomic_DNA"/>
</dbReference>
<evidence type="ECO:0000256" key="1">
    <source>
        <dbReference type="ARBA" id="ARBA00001614"/>
    </source>
</evidence>
<evidence type="ECO:0000256" key="2">
    <source>
        <dbReference type="ARBA" id="ARBA00005028"/>
    </source>
</evidence>
<dbReference type="InterPro" id="IPR015443">
    <property type="entry name" value="Aldose_1-epimerase"/>
</dbReference>
<dbReference type="Pfam" id="PF01263">
    <property type="entry name" value="Aldose_epim"/>
    <property type="match status" value="1"/>
</dbReference>
<dbReference type="InterPro" id="IPR018052">
    <property type="entry name" value="Ald1_epimerase_CS"/>
</dbReference>
<proteinExistence type="inferred from homology"/>
<sequence>MTAHPLPPAVEPRHFFSRLPHKLALGFGVLAVLVPSFSPSWKKAHAEAPPRFLAEPFGKLANGQPVSRYTLRNAKGMIVQFLSYGGVISAIITPDKNGKPANVVLSFPTLEGYTRDSAEGGLFFGALVGRYANRIAGAAFDLDGQHYTLSPTEPPNTLHGGVKGFDKKLWSVRELSGLSHATGAELTLVSPNGDEGFPGTLTVHVSYILDDSNHLNIHYRASTDRPTILNLTNHSYFNLAGEGSGTVENHVLRVNADHYTPADAASIPTGAIASVENTPLDFRTPHRIGERLRSTFAQMRAPRGYDHNWVINGSSSSPTPRLAATLTDPDSGRTLSVFTTQPGIQIYTGNGLNGRYARPSGRTYRQTDGIALETQHFPDSPHHPNFPSTVLRPGQMFDQTTVFAFGVSP</sequence>
<evidence type="ECO:0000313" key="10">
    <source>
        <dbReference type="Proteomes" id="UP001526446"/>
    </source>
</evidence>
<dbReference type="SUPFAM" id="SSF74650">
    <property type="entry name" value="Galactose mutarotase-like"/>
    <property type="match status" value="1"/>
</dbReference>
<dbReference type="InterPro" id="IPR008183">
    <property type="entry name" value="Aldose_1/G6P_1-epimerase"/>
</dbReference>
<dbReference type="NCBIfam" id="NF008277">
    <property type="entry name" value="PRK11055.1"/>
    <property type="match status" value="1"/>
</dbReference>
<evidence type="ECO:0000256" key="7">
    <source>
        <dbReference type="ARBA" id="ARBA00023277"/>
    </source>
</evidence>
<keyword evidence="7 8" id="KW-0119">Carbohydrate metabolism</keyword>
<dbReference type="PANTHER" id="PTHR10091">
    <property type="entry name" value="ALDOSE-1-EPIMERASE"/>
    <property type="match status" value="1"/>
</dbReference>
<dbReference type="PROSITE" id="PS00545">
    <property type="entry name" value="ALDOSE_1_EPIMERASE"/>
    <property type="match status" value="1"/>
</dbReference>
<reference evidence="9 10" key="1">
    <citation type="submission" date="2022-11" db="EMBL/GenBank/DDBJ databases">
        <title>Genome sequencing of Acetobacter type strain.</title>
        <authorList>
            <person name="Heo J."/>
            <person name="Lee D."/>
            <person name="Han B.-H."/>
            <person name="Hong S.-B."/>
            <person name="Kwon S.-W."/>
        </authorList>
    </citation>
    <scope>NUCLEOTIDE SEQUENCE [LARGE SCALE GENOMIC DNA]</scope>
    <source>
        <strain evidence="9 10">KACC 21251</strain>
    </source>
</reference>
<comment type="caution">
    <text evidence="9">The sequence shown here is derived from an EMBL/GenBank/DDBJ whole genome shotgun (WGS) entry which is preliminary data.</text>
</comment>
<gene>
    <name evidence="9" type="ORF">OQ252_00140</name>
</gene>
<comment type="pathway">
    <text evidence="2 8">Carbohydrate metabolism; hexose metabolism.</text>
</comment>
<dbReference type="InterPro" id="IPR014718">
    <property type="entry name" value="GH-type_carb-bd"/>
</dbReference>
<comment type="catalytic activity">
    <reaction evidence="1 8">
        <text>alpha-D-glucose = beta-D-glucose</text>
        <dbReference type="Rhea" id="RHEA:10264"/>
        <dbReference type="ChEBI" id="CHEBI:15903"/>
        <dbReference type="ChEBI" id="CHEBI:17925"/>
        <dbReference type="EC" id="5.1.3.3"/>
    </reaction>
</comment>
<dbReference type="CDD" id="cd09019">
    <property type="entry name" value="galactose_mutarotase_like"/>
    <property type="match status" value="1"/>
</dbReference>
<organism evidence="9 10">
    <name type="scientific">Acetobacter farinalis</name>
    <dbReference type="NCBI Taxonomy" id="1260984"/>
    <lineage>
        <taxon>Bacteria</taxon>
        <taxon>Pseudomonadati</taxon>
        <taxon>Pseudomonadota</taxon>
        <taxon>Alphaproteobacteria</taxon>
        <taxon>Acetobacterales</taxon>
        <taxon>Acetobacteraceae</taxon>
        <taxon>Acetobacter</taxon>
    </lineage>
</organism>
<dbReference type="Gene3D" id="2.70.98.10">
    <property type="match status" value="1"/>
</dbReference>
<evidence type="ECO:0000256" key="8">
    <source>
        <dbReference type="PIRNR" id="PIRNR005096"/>
    </source>
</evidence>
<dbReference type="InterPro" id="IPR047215">
    <property type="entry name" value="Galactose_mutarotase-like"/>
</dbReference>
<dbReference type="InterPro" id="IPR011013">
    <property type="entry name" value="Gal_mutarotase_sf_dom"/>
</dbReference>
<evidence type="ECO:0000256" key="6">
    <source>
        <dbReference type="ARBA" id="ARBA00023235"/>
    </source>
</evidence>
<keyword evidence="10" id="KW-1185">Reference proteome</keyword>
<dbReference type="PIRSF" id="PIRSF005096">
    <property type="entry name" value="GALM"/>
    <property type="match status" value="1"/>
</dbReference>
<dbReference type="Proteomes" id="UP001526446">
    <property type="component" value="Unassembled WGS sequence"/>
</dbReference>
<dbReference type="RefSeq" id="WP_166118165.1">
    <property type="nucleotide sequence ID" value="NZ_JAPIUX010000001.1"/>
</dbReference>
<accession>A0ABT3Q3E4</accession>